<accession>A0A1I4BZ04</accession>
<keyword evidence="3" id="KW-1185">Reference proteome</keyword>
<proteinExistence type="predicted"/>
<evidence type="ECO:0000256" key="1">
    <source>
        <dbReference type="SAM" id="SignalP"/>
    </source>
</evidence>
<sequence>MNALILTTFSALSLIITSTAAMAIAKELPASDMAGTESTLAKAITNSSAMAVTQRLGSGDKIITFSDLSMADGSPDDGTCMQRYGESFAAQSHLVSTSNIFKNNTDMMPDILILSIGGSVNTGIFSIEDEYEVIYPDDQSRMPVDVEFAATGLVGSHEASGVISDGTCRGTLSITLAKDTAAQ</sequence>
<organism evidence="2 3">
    <name type="scientific">Pseudovibrio ascidiaceicola</name>
    <dbReference type="NCBI Taxonomy" id="285279"/>
    <lineage>
        <taxon>Bacteria</taxon>
        <taxon>Pseudomonadati</taxon>
        <taxon>Pseudomonadota</taxon>
        <taxon>Alphaproteobacteria</taxon>
        <taxon>Hyphomicrobiales</taxon>
        <taxon>Stappiaceae</taxon>
        <taxon>Pseudovibrio</taxon>
    </lineage>
</organism>
<comment type="caution">
    <text evidence="2">The sequence shown here is derived from an EMBL/GenBank/DDBJ whole genome shotgun (WGS) entry which is preliminary data.</text>
</comment>
<protein>
    <submittedName>
        <fullName evidence="2">Uncharacterized protein</fullName>
    </submittedName>
</protein>
<keyword evidence="1" id="KW-0732">Signal</keyword>
<dbReference type="RefSeq" id="WP_208860439.1">
    <property type="nucleotide sequence ID" value="NZ_FOSK01000008.1"/>
</dbReference>
<feature type="chain" id="PRO_5045034725" evidence="1">
    <location>
        <begin position="24"/>
        <end position="183"/>
    </location>
</feature>
<dbReference type="EMBL" id="FOSK01000008">
    <property type="protein sequence ID" value="SFK73915.1"/>
    <property type="molecule type" value="Genomic_DNA"/>
</dbReference>
<evidence type="ECO:0000313" key="3">
    <source>
        <dbReference type="Proteomes" id="UP000199598"/>
    </source>
</evidence>
<evidence type="ECO:0000313" key="2">
    <source>
        <dbReference type="EMBL" id="SFK73915.1"/>
    </source>
</evidence>
<feature type="signal peptide" evidence="1">
    <location>
        <begin position="1"/>
        <end position="23"/>
    </location>
</feature>
<reference evidence="2 3" key="1">
    <citation type="submission" date="2016-10" db="EMBL/GenBank/DDBJ databases">
        <authorList>
            <person name="Varghese N."/>
            <person name="Submissions S."/>
        </authorList>
    </citation>
    <scope>NUCLEOTIDE SEQUENCE [LARGE SCALE GENOMIC DNA]</scope>
    <source>
        <strain evidence="2 3">DSM 16392</strain>
    </source>
</reference>
<dbReference type="Proteomes" id="UP000199598">
    <property type="component" value="Unassembled WGS sequence"/>
</dbReference>
<gene>
    <name evidence="2" type="ORF">SAMN04488518_108250</name>
</gene>
<name>A0A1I4BZ04_9HYPH</name>